<dbReference type="GO" id="GO:0009378">
    <property type="term" value="F:four-way junction helicase activity"/>
    <property type="evidence" value="ECO:0007669"/>
    <property type="project" value="InterPro"/>
</dbReference>
<sequence length="202" mass="21523">MIGRLRGQLVLKQPPLLLLDVGGVGYEIEAPMSTFFDLPAVGETVTLVTHLVVREDAHILYGFLREQERALFRLLLKVTGVGARMALAILSSMDATRFSQCVEQEDATALTRIPGIGKKTAERLIIEMRDRLGGLSGDLGVALAPSSAPVSQQDQALGDAVSALVALGYRPPDATRMARAADDGAKTSEEIIRAALRAVSAS</sequence>
<dbReference type="GO" id="GO:0006281">
    <property type="term" value="P:DNA repair"/>
    <property type="evidence" value="ECO:0007669"/>
    <property type="project" value="UniProtKB-UniRule"/>
</dbReference>
<dbReference type="Proteomes" id="UP000004200">
    <property type="component" value="Unassembled WGS sequence"/>
</dbReference>
<reference evidence="8 9" key="1">
    <citation type="submission" date="2011-06" db="EMBL/GenBank/DDBJ databases">
        <title>The draft genome of Thiorhodococcus drewsii AZ1.</title>
        <authorList>
            <consortium name="US DOE Joint Genome Institute (JGI-PGF)"/>
            <person name="Lucas S."/>
            <person name="Han J."/>
            <person name="Lapidus A."/>
            <person name="Cheng J.-F."/>
            <person name="Goodwin L."/>
            <person name="Pitluck S."/>
            <person name="Peters L."/>
            <person name="Land M.L."/>
            <person name="Hauser L."/>
            <person name="Vogl K."/>
            <person name="Liu Z."/>
            <person name="Imhoff J."/>
            <person name="Thiel V."/>
            <person name="Frigaard N.-U."/>
            <person name="Bryant D.A."/>
            <person name="Woyke T.J."/>
        </authorList>
    </citation>
    <scope>NUCLEOTIDE SEQUENCE [LARGE SCALE GENOMIC DNA]</scope>
    <source>
        <strain evidence="8 9">AZ1</strain>
    </source>
</reference>
<dbReference type="InterPro" id="IPR000085">
    <property type="entry name" value="RuvA"/>
</dbReference>
<feature type="region of interest" description="Domain I" evidence="6">
    <location>
        <begin position="1"/>
        <end position="64"/>
    </location>
</feature>
<gene>
    <name evidence="6" type="primary">ruvA</name>
    <name evidence="8" type="ORF">ThidrDRAFT_1619</name>
</gene>
<dbReference type="Pfam" id="PF01330">
    <property type="entry name" value="RuvA_N"/>
    <property type="match status" value="1"/>
</dbReference>
<comment type="subunit">
    <text evidence="6">Homotetramer. Forms an RuvA(8)-RuvB(12)-Holliday junction (HJ) complex. HJ DNA is sandwiched between 2 RuvA tetramers; dsDNA enters through RuvA and exits via RuvB. An RuvB hexamer assembles on each DNA strand where it exits the tetramer. Each RuvB hexamer is contacted by two RuvA subunits (via domain III) on 2 adjacent RuvB subunits; this complex drives branch migration. In the full resolvosome a probable DNA-RuvA(4)-RuvB(12)-RuvC(2) complex forms which resolves the HJ.</text>
</comment>
<dbReference type="SUPFAM" id="SSF47781">
    <property type="entry name" value="RuvA domain 2-like"/>
    <property type="match status" value="1"/>
</dbReference>
<feature type="domain" description="Helix-hairpin-helix DNA-binding motif class 1" evidence="7">
    <location>
        <begin position="73"/>
        <end position="92"/>
    </location>
</feature>
<dbReference type="AlphaFoldDB" id="G2E006"/>
<comment type="function">
    <text evidence="6">The RuvA-RuvB-RuvC complex processes Holliday junction (HJ) DNA during genetic recombination and DNA repair, while the RuvA-RuvB complex plays an important role in the rescue of blocked DNA replication forks via replication fork reversal (RFR). RuvA specifically binds to HJ cruciform DNA, conferring on it an open structure. The RuvB hexamer acts as an ATP-dependent pump, pulling dsDNA into and through the RuvAB complex. HJ branch migration allows RuvC to scan DNA until it finds its consensus sequence, where it cleaves and resolves the cruciform DNA.</text>
</comment>
<comment type="subcellular location">
    <subcellularLocation>
        <location evidence="6">Cytoplasm</location>
    </subcellularLocation>
</comment>
<keyword evidence="4 6" id="KW-0233">DNA recombination</keyword>
<keyword evidence="8" id="KW-0347">Helicase</keyword>
<dbReference type="eggNOG" id="COG0632">
    <property type="taxonomic scope" value="Bacteria"/>
</dbReference>
<dbReference type="HAMAP" id="MF_00031">
    <property type="entry name" value="DNA_HJ_migration_RuvA"/>
    <property type="match status" value="1"/>
</dbReference>
<keyword evidence="3 6" id="KW-0238">DNA-binding</keyword>
<evidence type="ECO:0000256" key="2">
    <source>
        <dbReference type="ARBA" id="ARBA00022763"/>
    </source>
</evidence>
<dbReference type="GO" id="GO:0000400">
    <property type="term" value="F:four-way junction DNA binding"/>
    <property type="evidence" value="ECO:0007669"/>
    <property type="project" value="UniProtKB-UniRule"/>
</dbReference>
<dbReference type="PATRIC" id="fig|765913.3.peg.1642"/>
<dbReference type="NCBIfam" id="TIGR00084">
    <property type="entry name" value="ruvA"/>
    <property type="match status" value="1"/>
</dbReference>
<dbReference type="Pfam" id="PF14520">
    <property type="entry name" value="HHH_5"/>
    <property type="match status" value="1"/>
</dbReference>
<dbReference type="OrthoDB" id="5293449at2"/>
<keyword evidence="8" id="KW-0378">Hydrolase</keyword>
<keyword evidence="8" id="KW-0067">ATP-binding</keyword>
<dbReference type="STRING" id="765913.ThidrDRAFT_1619"/>
<accession>G2E006</accession>
<dbReference type="Gene3D" id="1.10.150.20">
    <property type="entry name" value="5' to 3' exonuclease, C-terminal subdomain"/>
    <property type="match status" value="1"/>
</dbReference>
<evidence type="ECO:0000256" key="3">
    <source>
        <dbReference type="ARBA" id="ARBA00023125"/>
    </source>
</evidence>
<name>G2E006_9GAMM</name>
<keyword evidence="5 6" id="KW-0234">DNA repair</keyword>
<dbReference type="InterPro" id="IPR013849">
    <property type="entry name" value="DNA_helicase_Holl-junc_RuvA_I"/>
</dbReference>
<dbReference type="InterPro" id="IPR003583">
    <property type="entry name" value="Hlx-hairpin-Hlx_DNA-bd_motif"/>
</dbReference>
<organism evidence="8 9">
    <name type="scientific">Thiorhodococcus drewsii AZ1</name>
    <dbReference type="NCBI Taxonomy" id="765913"/>
    <lineage>
        <taxon>Bacteria</taxon>
        <taxon>Pseudomonadati</taxon>
        <taxon>Pseudomonadota</taxon>
        <taxon>Gammaproteobacteria</taxon>
        <taxon>Chromatiales</taxon>
        <taxon>Chromatiaceae</taxon>
        <taxon>Thiorhodococcus</taxon>
    </lineage>
</organism>
<comment type="caution">
    <text evidence="6">Lacks conserved residue(s) required for the propagation of feature annotation.</text>
</comment>
<dbReference type="InterPro" id="IPR036267">
    <property type="entry name" value="RuvA_C_sf"/>
</dbReference>
<keyword evidence="1 6" id="KW-0963">Cytoplasm</keyword>
<feature type="region of interest" description="Domain III" evidence="6">
    <location>
        <begin position="152"/>
        <end position="202"/>
    </location>
</feature>
<comment type="domain">
    <text evidence="6">Has three domains with a flexible linker between the domains II and III and assumes an 'L' shape. Domain III is highly mobile and contacts RuvB.</text>
</comment>
<dbReference type="RefSeq" id="WP_007040333.1">
    <property type="nucleotide sequence ID" value="NZ_AFWT01000009.1"/>
</dbReference>
<keyword evidence="9" id="KW-1185">Reference proteome</keyword>
<evidence type="ECO:0000256" key="4">
    <source>
        <dbReference type="ARBA" id="ARBA00023172"/>
    </source>
</evidence>
<keyword evidence="2 6" id="KW-0227">DNA damage</keyword>
<evidence type="ECO:0000256" key="6">
    <source>
        <dbReference type="HAMAP-Rule" id="MF_00031"/>
    </source>
</evidence>
<dbReference type="GO" id="GO:0005737">
    <property type="term" value="C:cytoplasm"/>
    <property type="evidence" value="ECO:0007669"/>
    <property type="project" value="UniProtKB-SubCell"/>
</dbReference>
<protein>
    <recommendedName>
        <fullName evidence="6">Holliday junction branch migration complex subunit RuvA</fullName>
    </recommendedName>
</protein>
<evidence type="ECO:0000256" key="5">
    <source>
        <dbReference type="ARBA" id="ARBA00023204"/>
    </source>
</evidence>
<evidence type="ECO:0000313" key="8">
    <source>
        <dbReference type="EMBL" id="EGV32045.1"/>
    </source>
</evidence>
<evidence type="ECO:0000313" key="9">
    <source>
        <dbReference type="Proteomes" id="UP000004200"/>
    </source>
</evidence>
<feature type="domain" description="Helix-hairpin-helix DNA-binding motif class 1" evidence="7">
    <location>
        <begin position="108"/>
        <end position="127"/>
    </location>
</feature>
<dbReference type="Gene3D" id="1.10.8.10">
    <property type="entry name" value="DNA helicase RuvA subunit, C-terminal domain"/>
    <property type="match status" value="1"/>
</dbReference>
<dbReference type="GO" id="GO:0009379">
    <property type="term" value="C:Holliday junction helicase complex"/>
    <property type="evidence" value="ECO:0007669"/>
    <property type="project" value="InterPro"/>
</dbReference>
<dbReference type="Gene3D" id="2.40.50.140">
    <property type="entry name" value="Nucleic acid-binding proteins"/>
    <property type="match status" value="1"/>
</dbReference>
<dbReference type="CDD" id="cd14332">
    <property type="entry name" value="UBA_RuvA_C"/>
    <property type="match status" value="1"/>
</dbReference>
<dbReference type="InterPro" id="IPR010994">
    <property type="entry name" value="RuvA_2-like"/>
</dbReference>
<dbReference type="SMART" id="SM00278">
    <property type="entry name" value="HhH1"/>
    <property type="match status" value="2"/>
</dbReference>
<evidence type="ECO:0000256" key="1">
    <source>
        <dbReference type="ARBA" id="ARBA00022490"/>
    </source>
</evidence>
<dbReference type="EMBL" id="AFWT01000009">
    <property type="protein sequence ID" value="EGV32045.1"/>
    <property type="molecule type" value="Genomic_DNA"/>
</dbReference>
<dbReference type="GO" id="GO:0048476">
    <property type="term" value="C:Holliday junction resolvase complex"/>
    <property type="evidence" value="ECO:0007669"/>
    <property type="project" value="UniProtKB-UniRule"/>
</dbReference>
<evidence type="ECO:0000259" key="7">
    <source>
        <dbReference type="SMART" id="SM00278"/>
    </source>
</evidence>
<proteinExistence type="inferred from homology"/>
<dbReference type="InterPro" id="IPR012340">
    <property type="entry name" value="NA-bd_OB-fold"/>
</dbReference>
<dbReference type="GO" id="GO:0005524">
    <property type="term" value="F:ATP binding"/>
    <property type="evidence" value="ECO:0007669"/>
    <property type="project" value="InterPro"/>
</dbReference>
<dbReference type="SUPFAM" id="SSF46929">
    <property type="entry name" value="DNA helicase RuvA subunit, C-terminal domain"/>
    <property type="match status" value="1"/>
</dbReference>
<comment type="caution">
    <text evidence="8">The sequence shown here is derived from an EMBL/GenBank/DDBJ whole genome shotgun (WGS) entry which is preliminary data.</text>
</comment>
<keyword evidence="8" id="KW-0547">Nucleotide-binding</keyword>
<dbReference type="GO" id="GO:0006310">
    <property type="term" value="P:DNA recombination"/>
    <property type="evidence" value="ECO:0007669"/>
    <property type="project" value="UniProtKB-UniRule"/>
</dbReference>
<dbReference type="SUPFAM" id="SSF50249">
    <property type="entry name" value="Nucleic acid-binding proteins"/>
    <property type="match status" value="1"/>
</dbReference>
<dbReference type="InterPro" id="IPR011114">
    <property type="entry name" value="RuvA_C"/>
</dbReference>
<dbReference type="Pfam" id="PF07499">
    <property type="entry name" value="RuvA_C"/>
    <property type="match status" value="1"/>
</dbReference>
<comment type="similarity">
    <text evidence="6">Belongs to the RuvA family.</text>
</comment>